<evidence type="ECO:0000256" key="11">
    <source>
        <dbReference type="RuleBase" id="RU365090"/>
    </source>
</evidence>
<dbReference type="SMART" id="SM00852">
    <property type="entry name" value="MoCF_biosynth"/>
    <property type="match status" value="1"/>
</dbReference>
<dbReference type="SUPFAM" id="SSF63882">
    <property type="entry name" value="MoeA N-terminal region -like"/>
    <property type="match status" value="1"/>
</dbReference>
<evidence type="ECO:0000256" key="7">
    <source>
        <dbReference type="ARBA" id="ARBA00022723"/>
    </source>
</evidence>
<evidence type="ECO:0000256" key="4">
    <source>
        <dbReference type="ARBA" id="ARBA00010763"/>
    </source>
</evidence>
<sequence>MTGLLPVAEAQARMLALAAVCTVESVSLIDAVGRYAAEDVRARRTQPALPLSAMDGYAIRFAERPGPWTVIGESAAGGGLDRALGTGEAARIFTGAPVPQGADAILIQEEASRDGDRLTMSGEGPKAIAEFIRPVGGDFAEGETLIAAGALFNPAAIALAASGGHATLPVRRRPRVAILSTGDELVPPGEPTPGSLLPASNGPMLAGLLAPLACSVTDHGIVRDDLGAIGAAFATAAGNSDIIVTTGGASVGDHDLVLPALQAAGATIDFWKVAMKPGKPVMIARLGDAIVLGLPGNPVSAFVTATLFLKPLIAHLLGSNSPLPRCVTGILAAGLPATGVRAEYPRARLADGLVHPLMGQDSAGLSALAAADHLVVRPPHAPPALVGDAVELLSLA</sequence>
<gene>
    <name evidence="13" type="ORF">FYJ91_14385</name>
</gene>
<dbReference type="Gene3D" id="3.40.980.10">
    <property type="entry name" value="MoaB/Mog-like domain"/>
    <property type="match status" value="1"/>
</dbReference>
<keyword evidence="14" id="KW-1185">Reference proteome</keyword>
<keyword evidence="8 11" id="KW-0460">Magnesium</keyword>
<evidence type="ECO:0000256" key="6">
    <source>
        <dbReference type="ARBA" id="ARBA00022679"/>
    </source>
</evidence>
<dbReference type="Gene3D" id="3.90.105.10">
    <property type="entry name" value="Molybdopterin biosynthesis moea protein, domain 2"/>
    <property type="match status" value="1"/>
</dbReference>
<dbReference type="CDD" id="cd00887">
    <property type="entry name" value="MoeA"/>
    <property type="match status" value="1"/>
</dbReference>
<keyword evidence="6 11" id="KW-0808">Transferase</keyword>
<dbReference type="SUPFAM" id="SSF53218">
    <property type="entry name" value="Molybdenum cofactor biosynthesis proteins"/>
    <property type="match status" value="1"/>
</dbReference>
<organism evidence="13 14">
    <name type="scientific">Sphingomonas montanisoli</name>
    <dbReference type="NCBI Taxonomy" id="2606412"/>
    <lineage>
        <taxon>Bacteria</taxon>
        <taxon>Pseudomonadati</taxon>
        <taxon>Pseudomonadota</taxon>
        <taxon>Alphaproteobacteria</taxon>
        <taxon>Sphingomonadales</taxon>
        <taxon>Sphingomonadaceae</taxon>
        <taxon>Sphingomonas</taxon>
    </lineage>
</organism>
<comment type="cofactor">
    <cofactor evidence="1 11">
        <name>Mg(2+)</name>
        <dbReference type="ChEBI" id="CHEBI:18420"/>
    </cofactor>
</comment>
<protein>
    <recommendedName>
        <fullName evidence="11">Molybdopterin molybdenumtransferase</fullName>
        <ecNumber evidence="11">2.10.1.1</ecNumber>
    </recommendedName>
</protein>
<dbReference type="InterPro" id="IPR036425">
    <property type="entry name" value="MoaB/Mog-like_dom_sf"/>
</dbReference>
<name>A0A5D9C391_9SPHN</name>
<evidence type="ECO:0000313" key="14">
    <source>
        <dbReference type="Proteomes" id="UP000322077"/>
    </source>
</evidence>
<evidence type="ECO:0000256" key="1">
    <source>
        <dbReference type="ARBA" id="ARBA00001946"/>
    </source>
</evidence>
<proteinExistence type="inferred from homology"/>
<evidence type="ECO:0000256" key="2">
    <source>
        <dbReference type="ARBA" id="ARBA00002901"/>
    </source>
</evidence>
<dbReference type="UniPathway" id="UPA00344"/>
<dbReference type="EC" id="2.10.1.1" evidence="11"/>
<evidence type="ECO:0000256" key="5">
    <source>
        <dbReference type="ARBA" id="ARBA00022505"/>
    </source>
</evidence>
<dbReference type="InterPro" id="IPR005111">
    <property type="entry name" value="MoeA_C_domain_IV"/>
</dbReference>
<dbReference type="GO" id="GO:0046872">
    <property type="term" value="F:metal ion binding"/>
    <property type="evidence" value="ECO:0007669"/>
    <property type="project" value="UniProtKB-UniRule"/>
</dbReference>
<keyword evidence="5 11" id="KW-0500">Molybdenum</keyword>
<dbReference type="RefSeq" id="WP_149522945.1">
    <property type="nucleotide sequence ID" value="NZ_VTOU01000003.1"/>
</dbReference>
<comment type="similarity">
    <text evidence="4 11">Belongs to the MoeA family.</text>
</comment>
<evidence type="ECO:0000259" key="12">
    <source>
        <dbReference type="SMART" id="SM00852"/>
    </source>
</evidence>
<dbReference type="InterPro" id="IPR036135">
    <property type="entry name" value="MoeA_linker/N_sf"/>
</dbReference>
<dbReference type="SUPFAM" id="SSF63867">
    <property type="entry name" value="MoeA C-terminal domain-like"/>
    <property type="match status" value="1"/>
</dbReference>
<dbReference type="Pfam" id="PF00994">
    <property type="entry name" value="MoCF_biosynth"/>
    <property type="match status" value="1"/>
</dbReference>
<dbReference type="PANTHER" id="PTHR10192:SF5">
    <property type="entry name" value="GEPHYRIN"/>
    <property type="match status" value="1"/>
</dbReference>
<dbReference type="InterPro" id="IPR008284">
    <property type="entry name" value="MoCF_biosynth_CS"/>
</dbReference>
<comment type="catalytic activity">
    <reaction evidence="10">
        <text>adenylyl-molybdopterin + molybdate = Mo-molybdopterin + AMP + H(+)</text>
        <dbReference type="Rhea" id="RHEA:35047"/>
        <dbReference type="ChEBI" id="CHEBI:15378"/>
        <dbReference type="ChEBI" id="CHEBI:36264"/>
        <dbReference type="ChEBI" id="CHEBI:62727"/>
        <dbReference type="ChEBI" id="CHEBI:71302"/>
        <dbReference type="ChEBI" id="CHEBI:456215"/>
        <dbReference type="EC" id="2.10.1.1"/>
    </reaction>
</comment>
<dbReference type="AlphaFoldDB" id="A0A5D9C391"/>
<evidence type="ECO:0000256" key="9">
    <source>
        <dbReference type="ARBA" id="ARBA00023150"/>
    </source>
</evidence>
<keyword evidence="7 11" id="KW-0479">Metal-binding</keyword>
<dbReference type="Pfam" id="PF03454">
    <property type="entry name" value="MoeA_C"/>
    <property type="match status" value="1"/>
</dbReference>
<evidence type="ECO:0000256" key="10">
    <source>
        <dbReference type="ARBA" id="ARBA00047317"/>
    </source>
</evidence>
<dbReference type="InterPro" id="IPR038987">
    <property type="entry name" value="MoeA-like"/>
</dbReference>
<comment type="caution">
    <text evidence="13">The sequence shown here is derived from an EMBL/GenBank/DDBJ whole genome shotgun (WGS) entry which is preliminary data.</text>
</comment>
<dbReference type="InterPro" id="IPR005110">
    <property type="entry name" value="MoeA_linker/N"/>
</dbReference>
<dbReference type="GO" id="GO:0005829">
    <property type="term" value="C:cytosol"/>
    <property type="evidence" value="ECO:0007669"/>
    <property type="project" value="TreeGrafter"/>
</dbReference>
<evidence type="ECO:0000256" key="8">
    <source>
        <dbReference type="ARBA" id="ARBA00022842"/>
    </source>
</evidence>
<dbReference type="Gene3D" id="2.170.190.11">
    <property type="entry name" value="Molybdopterin biosynthesis moea protein, domain 3"/>
    <property type="match status" value="1"/>
</dbReference>
<comment type="pathway">
    <text evidence="3 11">Cofactor biosynthesis; molybdopterin biosynthesis.</text>
</comment>
<dbReference type="Proteomes" id="UP000322077">
    <property type="component" value="Unassembled WGS sequence"/>
</dbReference>
<dbReference type="InterPro" id="IPR001453">
    <property type="entry name" value="MoaB/Mog_dom"/>
</dbReference>
<reference evidence="13 14" key="1">
    <citation type="submission" date="2019-08" db="EMBL/GenBank/DDBJ databases">
        <authorList>
            <person name="Wang G."/>
            <person name="Xu Z."/>
        </authorList>
    </citation>
    <scope>NUCLEOTIDE SEQUENCE [LARGE SCALE GENOMIC DNA]</scope>
    <source>
        <strain evidence="13 14">ZX</strain>
    </source>
</reference>
<dbReference type="PROSITE" id="PS01079">
    <property type="entry name" value="MOCF_BIOSYNTHESIS_2"/>
    <property type="match status" value="1"/>
</dbReference>
<accession>A0A5D9C391</accession>
<evidence type="ECO:0000256" key="3">
    <source>
        <dbReference type="ARBA" id="ARBA00005046"/>
    </source>
</evidence>
<dbReference type="FunFam" id="3.40.980.10:FF:000004">
    <property type="entry name" value="Molybdopterin molybdenumtransferase"/>
    <property type="match status" value="1"/>
</dbReference>
<dbReference type="GO" id="GO:0061599">
    <property type="term" value="F:molybdopterin molybdotransferase activity"/>
    <property type="evidence" value="ECO:0007669"/>
    <property type="project" value="UniProtKB-UniRule"/>
</dbReference>
<keyword evidence="9 11" id="KW-0501">Molybdenum cofactor biosynthesis</keyword>
<feature type="domain" description="MoaB/Mog" evidence="12">
    <location>
        <begin position="177"/>
        <end position="315"/>
    </location>
</feature>
<evidence type="ECO:0000313" key="13">
    <source>
        <dbReference type="EMBL" id="TZG26139.1"/>
    </source>
</evidence>
<dbReference type="GO" id="GO:0006777">
    <property type="term" value="P:Mo-molybdopterin cofactor biosynthetic process"/>
    <property type="evidence" value="ECO:0007669"/>
    <property type="project" value="UniProtKB-UniRule"/>
</dbReference>
<dbReference type="Pfam" id="PF03453">
    <property type="entry name" value="MoeA_N"/>
    <property type="match status" value="1"/>
</dbReference>
<dbReference type="EMBL" id="VTOU01000003">
    <property type="protein sequence ID" value="TZG26139.1"/>
    <property type="molecule type" value="Genomic_DNA"/>
</dbReference>
<dbReference type="Gene3D" id="2.40.340.10">
    <property type="entry name" value="MoeA, C-terminal, domain IV"/>
    <property type="match status" value="1"/>
</dbReference>
<dbReference type="InterPro" id="IPR036688">
    <property type="entry name" value="MoeA_C_domain_IV_sf"/>
</dbReference>
<dbReference type="PANTHER" id="PTHR10192">
    <property type="entry name" value="MOLYBDOPTERIN BIOSYNTHESIS PROTEIN"/>
    <property type="match status" value="1"/>
</dbReference>
<comment type="function">
    <text evidence="2 11">Catalyzes the insertion of molybdate into adenylated molybdopterin with the concomitant release of AMP.</text>
</comment>